<proteinExistence type="predicted"/>
<keyword evidence="2" id="KW-1185">Reference proteome</keyword>
<dbReference type="RefSeq" id="WP_214094969.1">
    <property type="nucleotide sequence ID" value="NZ_JAHCLR010000083.1"/>
</dbReference>
<organism evidence="1 2">
    <name type="scientific">Mycolicibacter acidiphilus</name>
    <dbReference type="NCBI Taxonomy" id="2835306"/>
    <lineage>
        <taxon>Bacteria</taxon>
        <taxon>Bacillati</taxon>
        <taxon>Actinomycetota</taxon>
        <taxon>Actinomycetes</taxon>
        <taxon>Mycobacteriales</taxon>
        <taxon>Mycobacteriaceae</taxon>
        <taxon>Mycolicibacter</taxon>
    </lineage>
</organism>
<reference evidence="1 2" key="1">
    <citation type="submission" date="2021-05" db="EMBL/GenBank/DDBJ databases">
        <title>Mycobacterium acidophilum sp. nov., an extremely acid-tolerant member of the genus Mycobacterium.</title>
        <authorList>
            <person name="Xia J."/>
        </authorList>
    </citation>
    <scope>NUCLEOTIDE SEQUENCE [LARGE SCALE GENOMIC DNA]</scope>
    <source>
        <strain evidence="1 2">M1</strain>
    </source>
</reference>
<comment type="caution">
    <text evidence="1">The sequence shown here is derived from an EMBL/GenBank/DDBJ whole genome shotgun (WGS) entry which is preliminary data.</text>
</comment>
<protein>
    <submittedName>
        <fullName evidence="1">Uncharacterized protein</fullName>
    </submittedName>
</protein>
<dbReference type="EMBL" id="JAHCLR010000083">
    <property type="protein sequence ID" value="MBS9536140.1"/>
    <property type="molecule type" value="Genomic_DNA"/>
</dbReference>
<evidence type="ECO:0000313" key="2">
    <source>
        <dbReference type="Proteomes" id="UP001519535"/>
    </source>
</evidence>
<sequence>MGLLDTPDGTTPAPALTVDQQIALQHAKAAENIARHLDDLNNYLVNTQAVQLQTIVNTLAEDFRKRHGHYPGSER</sequence>
<gene>
    <name evidence="1" type="ORF">KIH27_21380</name>
</gene>
<evidence type="ECO:0000313" key="1">
    <source>
        <dbReference type="EMBL" id="MBS9536140.1"/>
    </source>
</evidence>
<accession>A0ABS5RPC3</accession>
<dbReference type="Proteomes" id="UP001519535">
    <property type="component" value="Unassembled WGS sequence"/>
</dbReference>
<name>A0ABS5RPC3_9MYCO</name>